<evidence type="ECO:0000313" key="2">
    <source>
        <dbReference type="Proteomes" id="UP000321820"/>
    </source>
</evidence>
<keyword evidence="2" id="KW-1185">Reference proteome</keyword>
<dbReference type="PANTHER" id="PTHR43611">
    <property type="entry name" value="ALPHA-D-GLUCOSE 1-PHOSPHATE PHOSPHATASE"/>
    <property type="match status" value="1"/>
</dbReference>
<proteinExistence type="predicted"/>
<dbReference type="AlphaFoldDB" id="A0A5B9EBR5"/>
<dbReference type="SFLD" id="SFLDG01129">
    <property type="entry name" value="C1.5:_HAD__Beta-PGM__Phosphata"/>
    <property type="match status" value="1"/>
</dbReference>
<name>A0A5B9EBR5_9BACT</name>
<sequence length="213" mass="24282">MDSNHPCAILFDFGQVLSLTPDLEQWERMKRVLGLDEIDFQESYWQYRHAYDRGDLNAVSYWHRIAEDYKITLGDTALQDLIDADVRMWSRLNQPMVQWLHRLQQTGVRTGLLSNIGDAMAHGLRAKFAWMGAFAHAIYSFEHNLAKPEHAIYRKAAEGLGCSPAGILFIDDKAENIEAARAVGMKAIQYDLNNHTAFEGQMEAEGLGDLLRR</sequence>
<organism evidence="1 2">
    <name type="scientific">Terriglobus albidus</name>
    <dbReference type="NCBI Taxonomy" id="1592106"/>
    <lineage>
        <taxon>Bacteria</taxon>
        <taxon>Pseudomonadati</taxon>
        <taxon>Acidobacteriota</taxon>
        <taxon>Terriglobia</taxon>
        <taxon>Terriglobales</taxon>
        <taxon>Acidobacteriaceae</taxon>
        <taxon>Terriglobus</taxon>
    </lineage>
</organism>
<dbReference type="InterPro" id="IPR036412">
    <property type="entry name" value="HAD-like_sf"/>
</dbReference>
<accession>A0A5B9EBR5</accession>
<dbReference type="CDD" id="cd02603">
    <property type="entry name" value="HAD_sEH-N_like"/>
    <property type="match status" value="1"/>
</dbReference>
<dbReference type="SFLD" id="SFLDS00003">
    <property type="entry name" value="Haloacid_Dehalogenase"/>
    <property type="match status" value="1"/>
</dbReference>
<dbReference type="NCBIfam" id="TIGR01509">
    <property type="entry name" value="HAD-SF-IA-v3"/>
    <property type="match status" value="1"/>
</dbReference>
<gene>
    <name evidence="1" type="ORF">FTW19_15195</name>
</gene>
<dbReference type="KEGG" id="talb:FTW19_15195"/>
<dbReference type="Gene3D" id="1.10.150.240">
    <property type="entry name" value="Putative phosphatase, domain 2"/>
    <property type="match status" value="1"/>
</dbReference>
<dbReference type="OrthoDB" id="9797415at2"/>
<dbReference type="InterPro" id="IPR023214">
    <property type="entry name" value="HAD_sf"/>
</dbReference>
<dbReference type="InterPro" id="IPR023198">
    <property type="entry name" value="PGP-like_dom2"/>
</dbReference>
<protein>
    <submittedName>
        <fullName evidence="1">HAD family phosphatase</fullName>
    </submittedName>
</protein>
<reference evidence="1 2" key="1">
    <citation type="submission" date="2019-08" db="EMBL/GenBank/DDBJ databases">
        <title>Complete genome sequence of Terriglobus albidus strain ORNL.</title>
        <authorList>
            <person name="Podar M."/>
        </authorList>
    </citation>
    <scope>NUCLEOTIDE SEQUENCE [LARGE SCALE GENOMIC DNA]</scope>
    <source>
        <strain evidence="1 2">ORNL</strain>
    </source>
</reference>
<evidence type="ECO:0000313" key="1">
    <source>
        <dbReference type="EMBL" id="QEE29219.1"/>
    </source>
</evidence>
<dbReference type="PRINTS" id="PR00413">
    <property type="entry name" value="HADHALOGNASE"/>
</dbReference>
<dbReference type="SUPFAM" id="SSF56784">
    <property type="entry name" value="HAD-like"/>
    <property type="match status" value="1"/>
</dbReference>
<dbReference type="Gene3D" id="3.40.50.1000">
    <property type="entry name" value="HAD superfamily/HAD-like"/>
    <property type="match status" value="1"/>
</dbReference>
<dbReference type="InterPro" id="IPR006439">
    <property type="entry name" value="HAD-SF_hydro_IA"/>
</dbReference>
<dbReference type="EMBL" id="CP042806">
    <property type="protein sequence ID" value="QEE29219.1"/>
    <property type="molecule type" value="Genomic_DNA"/>
</dbReference>
<dbReference type="PANTHER" id="PTHR43611:SF3">
    <property type="entry name" value="FLAVIN MONONUCLEOTIDE HYDROLASE 1, CHLOROPLATIC"/>
    <property type="match status" value="1"/>
</dbReference>
<dbReference type="Proteomes" id="UP000321820">
    <property type="component" value="Chromosome"/>
</dbReference>
<dbReference type="Pfam" id="PF00702">
    <property type="entry name" value="Hydrolase"/>
    <property type="match status" value="1"/>
</dbReference>